<evidence type="ECO:0000259" key="9">
    <source>
        <dbReference type="PROSITE" id="PS52029"/>
    </source>
</evidence>
<protein>
    <submittedName>
        <fullName evidence="10">L,D-transpeptidase family protein</fullName>
    </submittedName>
</protein>
<dbReference type="GO" id="GO:0071555">
    <property type="term" value="P:cell wall organization"/>
    <property type="evidence" value="ECO:0007669"/>
    <property type="project" value="UniProtKB-UniRule"/>
</dbReference>
<evidence type="ECO:0000313" key="10">
    <source>
        <dbReference type="EMBL" id="MXY32996.1"/>
    </source>
</evidence>
<dbReference type="CDD" id="cd16913">
    <property type="entry name" value="YkuD_like"/>
    <property type="match status" value="1"/>
</dbReference>
<dbReference type="SUPFAM" id="SSF141523">
    <property type="entry name" value="L,D-transpeptidase catalytic domain-like"/>
    <property type="match status" value="1"/>
</dbReference>
<proteinExistence type="inferred from homology"/>
<dbReference type="GO" id="GO:0008360">
    <property type="term" value="P:regulation of cell shape"/>
    <property type="evidence" value="ECO:0007669"/>
    <property type="project" value="UniProtKB-UniRule"/>
</dbReference>
<feature type="active site" description="Proton donor/acceptor" evidence="7">
    <location>
        <position position="123"/>
    </location>
</feature>
<sequence>MRAAFRLCVVVALVFSLAGCAPKVRRYDGPTVTHVTVHKDARAMNLHHGEKVLKSYRVDLGFAPEGDKKEEGDGKTPEGSYYVNRRNPRSKFHLSLGINYPNESDFAEAKARGVDPGSDIFIHGRGPWNPWQAFRRRADWTWGCIAVTNSEMEEVYAMVRNGTPVHIYR</sequence>
<name>A0A6B0Y1Q9_9RHOB</name>
<evidence type="ECO:0000256" key="3">
    <source>
        <dbReference type="ARBA" id="ARBA00022679"/>
    </source>
</evidence>
<keyword evidence="3" id="KW-0808">Transferase</keyword>
<feature type="chain" id="PRO_5025595173" evidence="8">
    <location>
        <begin position="21"/>
        <end position="169"/>
    </location>
</feature>
<evidence type="ECO:0000256" key="7">
    <source>
        <dbReference type="PROSITE-ProRule" id="PRU01373"/>
    </source>
</evidence>
<evidence type="ECO:0000256" key="8">
    <source>
        <dbReference type="SAM" id="SignalP"/>
    </source>
</evidence>
<dbReference type="GO" id="GO:0016740">
    <property type="term" value="F:transferase activity"/>
    <property type="evidence" value="ECO:0007669"/>
    <property type="project" value="UniProtKB-KW"/>
</dbReference>
<dbReference type="EMBL" id="VXRY01000101">
    <property type="protein sequence ID" value="MXY32996.1"/>
    <property type="molecule type" value="Genomic_DNA"/>
</dbReference>
<feature type="active site" description="Nucleophile" evidence="7">
    <location>
        <position position="144"/>
    </location>
</feature>
<keyword evidence="4 7" id="KW-0133">Cell shape</keyword>
<evidence type="ECO:0000256" key="1">
    <source>
        <dbReference type="ARBA" id="ARBA00004752"/>
    </source>
</evidence>
<dbReference type="AlphaFoldDB" id="A0A6B0Y1Q9"/>
<keyword evidence="5 7" id="KW-0573">Peptidoglycan synthesis</keyword>
<evidence type="ECO:0000256" key="4">
    <source>
        <dbReference type="ARBA" id="ARBA00022960"/>
    </source>
</evidence>
<dbReference type="Gene3D" id="2.40.440.10">
    <property type="entry name" value="L,D-transpeptidase catalytic domain-like"/>
    <property type="match status" value="1"/>
</dbReference>
<comment type="caution">
    <text evidence="10">The sequence shown here is derived from an EMBL/GenBank/DDBJ whole genome shotgun (WGS) entry which is preliminary data.</text>
</comment>
<keyword evidence="8" id="KW-0732">Signal</keyword>
<dbReference type="GO" id="GO:0004180">
    <property type="term" value="F:carboxypeptidase activity"/>
    <property type="evidence" value="ECO:0007669"/>
    <property type="project" value="UniProtKB-ARBA"/>
</dbReference>
<feature type="signal peptide" evidence="8">
    <location>
        <begin position="1"/>
        <end position="20"/>
    </location>
</feature>
<organism evidence="10">
    <name type="scientific">Boseongicola sp. SB0664_bin_43</name>
    <dbReference type="NCBI Taxonomy" id="2604844"/>
    <lineage>
        <taxon>Bacteria</taxon>
        <taxon>Pseudomonadati</taxon>
        <taxon>Pseudomonadota</taxon>
        <taxon>Alphaproteobacteria</taxon>
        <taxon>Rhodobacterales</taxon>
        <taxon>Paracoccaceae</taxon>
        <taxon>Boseongicola</taxon>
    </lineage>
</organism>
<dbReference type="PROSITE" id="PS51257">
    <property type="entry name" value="PROKAR_LIPOPROTEIN"/>
    <property type="match status" value="1"/>
</dbReference>
<dbReference type="InterPro" id="IPR005490">
    <property type="entry name" value="LD_TPept_cat_dom"/>
</dbReference>
<reference evidence="10" key="1">
    <citation type="submission" date="2019-09" db="EMBL/GenBank/DDBJ databases">
        <title>Characterisation of the sponge microbiome using genome-centric metagenomics.</title>
        <authorList>
            <person name="Engelberts J.P."/>
            <person name="Robbins S.J."/>
            <person name="De Goeij J.M."/>
            <person name="Aranda M."/>
            <person name="Bell S.C."/>
            <person name="Webster N.S."/>
        </authorList>
    </citation>
    <scope>NUCLEOTIDE SEQUENCE</scope>
    <source>
        <strain evidence="10">SB0664_bin_43</strain>
    </source>
</reference>
<comment type="pathway">
    <text evidence="1 7">Cell wall biogenesis; peptidoglycan biosynthesis.</text>
</comment>
<dbReference type="UniPathway" id="UPA00219"/>
<gene>
    <name evidence="10" type="ORF">F4Y60_02690</name>
</gene>
<feature type="domain" description="L,D-TPase catalytic" evidence="9">
    <location>
        <begin position="33"/>
        <end position="168"/>
    </location>
</feature>
<dbReference type="PANTHER" id="PTHR36699:SF1">
    <property type="entry name" value="L,D-TRANSPEPTIDASE YAFK-RELATED"/>
    <property type="match status" value="1"/>
</dbReference>
<dbReference type="GO" id="GO:0009252">
    <property type="term" value="P:peptidoglycan biosynthetic process"/>
    <property type="evidence" value="ECO:0007669"/>
    <property type="project" value="UniProtKB-UniPathway"/>
</dbReference>
<dbReference type="PANTHER" id="PTHR36699">
    <property type="entry name" value="LD-TRANSPEPTIDASE"/>
    <property type="match status" value="1"/>
</dbReference>
<dbReference type="Pfam" id="PF03734">
    <property type="entry name" value="YkuD"/>
    <property type="match status" value="1"/>
</dbReference>
<dbReference type="InterPro" id="IPR038063">
    <property type="entry name" value="Transpep_catalytic_dom"/>
</dbReference>
<keyword evidence="6 7" id="KW-0961">Cell wall biogenesis/degradation</keyword>
<comment type="similarity">
    <text evidence="2">Belongs to the YkuD family.</text>
</comment>
<evidence type="ECO:0000256" key="6">
    <source>
        <dbReference type="ARBA" id="ARBA00023316"/>
    </source>
</evidence>
<evidence type="ECO:0000256" key="2">
    <source>
        <dbReference type="ARBA" id="ARBA00005992"/>
    </source>
</evidence>
<evidence type="ECO:0000256" key="5">
    <source>
        <dbReference type="ARBA" id="ARBA00022984"/>
    </source>
</evidence>
<dbReference type="PROSITE" id="PS52029">
    <property type="entry name" value="LD_TPASE"/>
    <property type="match status" value="1"/>
</dbReference>
<accession>A0A6B0Y1Q9</accession>